<dbReference type="EMBL" id="JAQOMS010000002">
    <property type="protein sequence ID" value="MDC2889518.1"/>
    <property type="molecule type" value="Genomic_DNA"/>
</dbReference>
<proteinExistence type="predicted"/>
<gene>
    <name evidence="1" type="ORF">PN838_12970</name>
</gene>
<dbReference type="RefSeq" id="WP_272180937.1">
    <property type="nucleotide sequence ID" value="NZ_JAQOMS010000002.1"/>
</dbReference>
<protein>
    <submittedName>
        <fullName evidence="1">Uncharacterized protein</fullName>
    </submittedName>
</protein>
<keyword evidence="2" id="KW-1185">Reference proteome</keyword>
<dbReference type="Proteomes" id="UP001528411">
    <property type="component" value="Unassembled WGS sequence"/>
</dbReference>
<sequence length="54" mass="6411">MWLVLCRENNNDPLADHIGCENAGGEAAYLFIIEMAFFIRWYFRHQVKPPLWLT</sequence>
<reference evidence="1 2" key="1">
    <citation type="submission" date="2023-01" db="EMBL/GenBank/DDBJ databases">
        <title>Psychrosphaera sp. nov., isolated from marine algae.</title>
        <authorList>
            <person name="Bayburt H."/>
            <person name="Choi B.J."/>
            <person name="Kim J.M."/>
            <person name="Choi D.G."/>
            <person name="Jeon C.O."/>
        </authorList>
    </citation>
    <scope>NUCLEOTIDE SEQUENCE [LARGE SCALE GENOMIC DNA]</scope>
    <source>
        <strain evidence="1 2">G1-22</strain>
    </source>
</reference>
<evidence type="ECO:0000313" key="1">
    <source>
        <dbReference type="EMBL" id="MDC2889518.1"/>
    </source>
</evidence>
<evidence type="ECO:0000313" key="2">
    <source>
        <dbReference type="Proteomes" id="UP001528411"/>
    </source>
</evidence>
<name>A0ABT5FD97_9GAMM</name>
<accession>A0ABT5FD97</accession>
<organism evidence="1 2">
    <name type="scientific">Psychrosphaera algicola</name>
    <dbReference type="NCBI Taxonomy" id="3023714"/>
    <lineage>
        <taxon>Bacteria</taxon>
        <taxon>Pseudomonadati</taxon>
        <taxon>Pseudomonadota</taxon>
        <taxon>Gammaproteobacteria</taxon>
        <taxon>Alteromonadales</taxon>
        <taxon>Pseudoalteromonadaceae</taxon>
        <taxon>Psychrosphaera</taxon>
    </lineage>
</organism>
<comment type="caution">
    <text evidence="1">The sequence shown here is derived from an EMBL/GenBank/DDBJ whole genome shotgun (WGS) entry which is preliminary data.</text>
</comment>